<sequence length="72" mass="7936">MDPSSLFVGTTKVKNLDSNIASVGVKLTKEDLKEISDALPLEDVAGPRISERFYQVTWKFANTPPKDPKIST</sequence>
<evidence type="ECO:0000313" key="1">
    <source>
        <dbReference type="EMBL" id="GKV27324.1"/>
    </source>
</evidence>
<dbReference type="AlphaFoldDB" id="A0AAV5KRN5"/>
<dbReference type="InterPro" id="IPR036812">
    <property type="entry name" value="NAD(P)_OxRdtase_dom_sf"/>
</dbReference>
<keyword evidence="2" id="KW-1185">Reference proteome</keyword>
<protein>
    <submittedName>
        <fullName evidence="1">Uncharacterized protein</fullName>
    </submittedName>
</protein>
<dbReference type="EMBL" id="BPVZ01000075">
    <property type="protein sequence ID" value="GKV27324.1"/>
    <property type="molecule type" value="Genomic_DNA"/>
</dbReference>
<reference evidence="1 2" key="1">
    <citation type="journal article" date="2021" name="Commun. Biol.">
        <title>The genome of Shorea leprosula (Dipterocarpaceae) highlights the ecological relevance of drought in aseasonal tropical rainforests.</title>
        <authorList>
            <person name="Ng K.K.S."/>
            <person name="Kobayashi M.J."/>
            <person name="Fawcett J.A."/>
            <person name="Hatakeyama M."/>
            <person name="Paape T."/>
            <person name="Ng C.H."/>
            <person name="Ang C.C."/>
            <person name="Tnah L.H."/>
            <person name="Lee C.T."/>
            <person name="Nishiyama T."/>
            <person name="Sese J."/>
            <person name="O'Brien M.J."/>
            <person name="Copetti D."/>
            <person name="Mohd Noor M.I."/>
            <person name="Ong R.C."/>
            <person name="Putra M."/>
            <person name="Sireger I.Z."/>
            <person name="Indrioko S."/>
            <person name="Kosugi Y."/>
            <person name="Izuno A."/>
            <person name="Isagi Y."/>
            <person name="Lee S.L."/>
            <person name="Shimizu K.K."/>
        </authorList>
    </citation>
    <scope>NUCLEOTIDE SEQUENCE [LARGE SCALE GENOMIC DNA]</scope>
    <source>
        <strain evidence="1">214</strain>
    </source>
</reference>
<dbReference type="SUPFAM" id="SSF51430">
    <property type="entry name" value="NAD(P)-linked oxidoreductase"/>
    <property type="match status" value="1"/>
</dbReference>
<organism evidence="1 2">
    <name type="scientific">Rubroshorea leprosula</name>
    <dbReference type="NCBI Taxonomy" id="152421"/>
    <lineage>
        <taxon>Eukaryota</taxon>
        <taxon>Viridiplantae</taxon>
        <taxon>Streptophyta</taxon>
        <taxon>Embryophyta</taxon>
        <taxon>Tracheophyta</taxon>
        <taxon>Spermatophyta</taxon>
        <taxon>Magnoliopsida</taxon>
        <taxon>eudicotyledons</taxon>
        <taxon>Gunneridae</taxon>
        <taxon>Pentapetalae</taxon>
        <taxon>rosids</taxon>
        <taxon>malvids</taxon>
        <taxon>Malvales</taxon>
        <taxon>Dipterocarpaceae</taxon>
        <taxon>Rubroshorea</taxon>
    </lineage>
</organism>
<evidence type="ECO:0000313" key="2">
    <source>
        <dbReference type="Proteomes" id="UP001054252"/>
    </source>
</evidence>
<gene>
    <name evidence="1" type="ORF">SLEP1_g36509</name>
</gene>
<name>A0AAV5KRN5_9ROSI</name>
<dbReference type="Gene3D" id="3.20.20.100">
    <property type="entry name" value="NADP-dependent oxidoreductase domain"/>
    <property type="match status" value="1"/>
</dbReference>
<dbReference type="Proteomes" id="UP001054252">
    <property type="component" value="Unassembled WGS sequence"/>
</dbReference>
<comment type="caution">
    <text evidence="1">The sequence shown here is derived from an EMBL/GenBank/DDBJ whole genome shotgun (WGS) entry which is preliminary data.</text>
</comment>
<proteinExistence type="predicted"/>
<accession>A0AAV5KRN5</accession>